<dbReference type="NCBIfam" id="TIGR00325">
    <property type="entry name" value="lpxC"/>
    <property type="match status" value="1"/>
</dbReference>
<feature type="binding site" evidence="12">
    <location>
        <position position="232"/>
    </location>
    <ligand>
        <name>Zn(2+)</name>
        <dbReference type="ChEBI" id="CHEBI:29105"/>
    </ligand>
</feature>
<evidence type="ECO:0000256" key="7">
    <source>
        <dbReference type="ARBA" id="ARBA00022723"/>
    </source>
</evidence>
<organism evidence="13 14">
    <name type="scientific">Thermodesulfovibrio aggregans</name>
    <dbReference type="NCBI Taxonomy" id="86166"/>
    <lineage>
        <taxon>Bacteria</taxon>
        <taxon>Pseudomonadati</taxon>
        <taxon>Nitrospirota</taxon>
        <taxon>Thermodesulfovibrionia</taxon>
        <taxon>Thermodesulfovibrionales</taxon>
        <taxon>Thermodesulfovibrionaceae</taxon>
        <taxon>Thermodesulfovibrio</taxon>
    </lineage>
</organism>
<dbReference type="STRING" id="86166.TAGGR_11259"/>
<dbReference type="PANTHER" id="PTHR33694">
    <property type="entry name" value="UDP-3-O-ACYL-N-ACETYLGLUCOSAMINE DEACETYLASE 1, MITOCHONDRIAL-RELATED"/>
    <property type="match status" value="1"/>
</dbReference>
<dbReference type="InterPro" id="IPR015870">
    <property type="entry name" value="UDP-acyl_N-AcGlcN_deAcase_N"/>
</dbReference>
<comment type="catalytic activity">
    <reaction evidence="11 12">
        <text>a UDP-3-O-[(3R)-3-hydroxyacyl]-N-acetyl-alpha-D-glucosamine + H2O = a UDP-3-O-[(3R)-3-hydroxyacyl]-alpha-D-glucosamine + acetate</text>
        <dbReference type="Rhea" id="RHEA:67816"/>
        <dbReference type="ChEBI" id="CHEBI:15377"/>
        <dbReference type="ChEBI" id="CHEBI:30089"/>
        <dbReference type="ChEBI" id="CHEBI:137740"/>
        <dbReference type="ChEBI" id="CHEBI:173225"/>
        <dbReference type="EC" id="3.5.1.108"/>
    </reaction>
</comment>
<comment type="similarity">
    <text evidence="12">Belongs to the LpxC family.</text>
</comment>
<dbReference type="GO" id="GO:0046872">
    <property type="term" value="F:metal ion binding"/>
    <property type="evidence" value="ECO:0007669"/>
    <property type="project" value="UniProtKB-KW"/>
</dbReference>
<evidence type="ECO:0000256" key="5">
    <source>
        <dbReference type="ARBA" id="ARBA00022516"/>
    </source>
</evidence>
<dbReference type="EMBL" id="BCNO01000001">
    <property type="protein sequence ID" value="GAQ95059.1"/>
    <property type="molecule type" value="Genomic_DNA"/>
</dbReference>
<dbReference type="GO" id="GO:0016020">
    <property type="term" value="C:membrane"/>
    <property type="evidence" value="ECO:0007669"/>
    <property type="project" value="GOC"/>
</dbReference>
<keyword evidence="5 12" id="KW-0444">Lipid biosynthesis</keyword>
<evidence type="ECO:0000256" key="11">
    <source>
        <dbReference type="ARBA" id="ARBA00024535"/>
    </source>
</evidence>
<accession>A0A0U9HPR6</accession>
<dbReference type="EC" id="3.5.1.108" evidence="4 12"/>
<keyword evidence="14" id="KW-1185">Reference proteome</keyword>
<evidence type="ECO:0000256" key="2">
    <source>
        <dbReference type="ARBA" id="ARBA00002923"/>
    </source>
</evidence>
<dbReference type="Gene3D" id="3.30.1700.10">
    <property type="entry name" value="lpxc deacetylase, domain 2"/>
    <property type="match status" value="1"/>
</dbReference>
<dbReference type="GO" id="GO:0009245">
    <property type="term" value="P:lipid A biosynthetic process"/>
    <property type="evidence" value="ECO:0007669"/>
    <property type="project" value="UniProtKB-UniRule"/>
</dbReference>
<dbReference type="InterPro" id="IPR011334">
    <property type="entry name" value="UDP-acyl_GlcNac_deAcase_C"/>
</dbReference>
<reference evidence="14" key="1">
    <citation type="submission" date="2016-01" db="EMBL/GenBank/DDBJ databases">
        <title>Draft genome sequence of Thermodesulfovibrio aggregans strain TGE-P1.</title>
        <authorList>
            <person name="Sekiguchi Y."/>
            <person name="Ohashi A."/>
            <person name="Matsuura N."/>
            <person name="Tourlousse M.D."/>
        </authorList>
    </citation>
    <scope>NUCLEOTIDE SEQUENCE [LARGE SCALE GENOMIC DNA]</scope>
    <source>
        <strain evidence="14">TGE-P1</strain>
    </source>
</reference>
<gene>
    <name evidence="12" type="primary">lpxC</name>
    <name evidence="13" type="ORF">TAGGR_11259</name>
</gene>
<evidence type="ECO:0000256" key="1">
    <source>
        <dbReference type="ARBA" id="ARBA00001947"/>
    </source>
</evidence>
<comment type="caution">
    <text evidence="13">The sequence shown here is derived from an EMBL/GenBank/DDBJ whole genome shotgun (WGS) entry which is preliminary data.</text>
</comment>
<evidence type="ECO:0000256" key="6">
    <source>
        <dbReference type="ARBA" id="ARBA00022556"/>
    </source>
</evidence>
<dbReference type="RefSeq" id="WP_059176457.1">
    <property type="nucleotide sequence ID" value="NZ_BCNO01000001.1"/>
</dbReference>
<proteinExistence type="inferred from homology"/>
<dbReference type="Gene3D" id="3.30.230.20">
    <property type="entry name" value="lpxc deacetylase, domain 1"/>
    <property type="match status" value="1"/>
</dbReference>
<keyword evidence="10 12" id="KW-0443">Lipid metabolism</keyword>
<comment type="function">
    <text evidence="2 12">Catalyzes the hydrolysis of UDP-3-O-myristoyl-N-acetylglucosamine to form UDP-3-O-myristoylglucosamine and acetate, the committed step in lipid A biosynthesis.</text>
</comment>
<dbReference type="PANTHER" id="PTHR33694:SF1">
    <property type="entry name" value="UDP-3-O-ACYL-N-ACETYLGLUCOSAMINE DEACETYLASE 1, MITOCHONDRIAL-RELATED"/>
    <property type="match status" value="1"/>
</dbReference>
<evidence type="ECO:0000256" key="10">
    <source>
        <dbReference type="ARBA" id="ARBA00023098"/>
    </source>
</evidence>
<feature type="binding site" evidence="12">
    <location>
        <position position="76"/>
    </location>
    <ligand>
        <name>Zn(2+)</name>
        <dbReference type="ChEBI" id="CHEBI:29105"/>
    </ligand>
</feature>
<keyword evidence="6 12" id="KW-0441">Lipid A biosynthesis</keyword>
<evidence type="ECO:0000256" key="9">
    <source>
        <dbReference type="ARBA" id="ARBA00022833"/>
    </source>
</evidence>
<sequence length="292" mass="32689">MPFQKTIKSEITLSGIGIHTGKKINIKLIPAQRDTGIVFYRTDKGVPVKAKLPFVIDTSLATTIGIDGIKIRTVEHLLATLYAFGITNLIIEIDGSEVPVLDGSALEFAKTIMKTGTAKQGKTIPLFKITKPFLYESSRSRIVAKPYKGFKITYKIFYEHPLILEQSLSIEINEQIFLREIAPARTFGFLKDIQYLLQNGFARGGSLDNALVLDEKGVVGGKLRFRDEFVRHKILDAIGDLSLVGYPIKGHFIIEKGGHTAHINFLKHLIESGYYELEEEPYFNFQLSTQAV</sequence>
<dbReference type="UniPathway" id="UPA00359">
    <property type="reaction ID" value="UER00478"/>
</dbReference>
<comment type="cofactor">
    <cofactor evidence="1 12">
        <name>Zn(2+)</name>
        <dbReference type="ChEBI" id="CHEBI:29105"/>
    </cofactor>
</comment>
<dbReference type="Pfam" id="PF03331">
    <property type="entry name" value="LpxC"/>
    <property type="match status" value="1"/>
</dbReference>
<keyword evidence="8 12" id="KW-0378">Hydrolase</keyword>
<feature type="active site" description="Proton donor" evidence="12">
    <location>
        <position position="259"/>
    </location>
</feature>
<evidence type="ECO:0000313" key="14">
    <source>
        <dbReference type="Proteomes" id="UP000054976"/>
    </source>
</evidence>
<dbReference type="SUPFAM" id="SSF54211">
    <property type="entry name" value="Ribosomal protein S5 domain 2-like"/>
    <property type="match status" value="2"/>
</dbReference>
<keyword evidence="7 12" id="KW-0479">Metal-binding</keyword>
<dbReference type="GO" id="GO:0103117">
    <property type="term" value="F:UDP-3-O-acyl-N-acetylglucosamine deacetylase activity"/>
    <property type="evidence" value="ECO:0007669"/>
    <property type="project" value="UniProtKB-UniRule"/>
</dbReference>
<comment type="pathway">
    <text evidence="3 12">Glycolipid biosynthesis; lipid IV(A) biosynthesis; lipid IV(A) from (3R)-3-hydroxytetradecanoyl-[acyl-carrier-protein] and UDP-N-acetyl-alpha-D-glucosamine: step 2/6.</text>
</comment>
<keyword evidence="9 12" id="KW-0862">Zinc</keyword>
<dbReference type="HAMAP" id="MF_00388">
    <property type="entry name" value="LpxC"/>
    <property type="match status" value="1"/>
</dbReference>
<evidence type="ECO:0000256" key="4">
    <source>
        <dbReference type="ARBA" id="ARBA00012745"/>
    </source>
</evidence>
<dbReference type="Proteomes" id="UP000054976">
    <property type="component" value="Unassembled WGS sequence"/>
</dbReference>
<dbReference type="InterPro" id="IPR004463">
    <property type="entry name" value="UDP-acyl_GlcNac_deAcase"/>
</dbReference>
<name>A0A0U9HPR6_9BACT</name>
<evidence type="ECO:0000313" key="13">
    <source>
        <dbReference type="EMBL" id="GAQ95059.1"/>
    </source>
</evidence>
<dbReference type="InterPro" id="IPR020568">
    <property type="entry name" value="Ribosomal_Su5_D2-typ_SF"/>
</dbReference>
<feature type="binding site" evidence="12">
    <location>
        <position position="236"/>
    </location>
    <ligand>
        <name>Zn(2+)</name>
        <dbReference type="ChEBI" id="CHEBI:29105"/>
    </ligand>
</feature>
<dbReference type="OrthoDB" id="9772788at2"/>
<protein>
    <recommendedName>
        <fullName evidence="4 12">UDP-3-O-acyl-N-acetylglucosamine deacetylase</fullName>
        <shortName evidence="12">UDP-3-O-acyl-GlcNAc deacetylase</shortName>
        <ecNumber evidence="4 12">3.5.1.108</ecNumber>
    </recommendedName>
    <alternativeName>
        <fullName evidence="12">UDP-3-O-[R-3-hydroxymyristoyl]-N-acetylglucosamine deacetylase</fullName>
    </alternativeName>
</protein>
<evidence type="ECO:0000256" key="3">
    <source>
        <dbReference type="ARBA" id="ARBA00005002"/>
    </source>
</evidence>
<evidence type="ECO:0000256" key="12">
    <source>
        <dbReference type="HAMAP-Rule" id="MF_00388"/>
    </source>
</evidence>
<dbReference type="AlphaFoldDB" id="A0A0U9HPR6"/>
<evidence type="ECO:0000256" key="8">
    <source>
        <dbReference type="ARBA" id="ARBA00022801"/>
    </source>
</evidence>